<dbReference type="STRING" id="405948.SACE_3124"/>
<proteinExistence type="predicted"/>
<gene>
    <name evidence="1" type="ordered locus">SACE_3124</name>
</gene>
<dbReference type="HOGENOM" id="CLU_2755423_0_0_11"/>
<evidence type="ECO:0000313" key="2">
    <source>
        <dbReference type="Proteomes" id="UP000006728"/>
    </source>
</evidence>
<organism evidence="1 2">
    <name type="scientific">Saccharopolyspora erythraea (strain ATCC 11635 / DSM 40517 / JCM 4748 / NBRC 13426 / NCIMB 8594 / NRRL 2338)</name>
    <dbReference type="NCBI Taxonomy" id="405948"/>
    <lineage>
        <taxon>Bacteria</taxon>
        <taxon>Bacillati</taxon>
        <taxon>Actinomycetota</taxon>
        <taxon>Actinomycetes</taxon>
        <taxon>Pseudonocardiales</taxon>
        <taxon>Pseudonocardiaceae</taxon>
        <taxon>Saccharopolyspora</taxon>
    </lineage>
</organism>
<dbReference type="AlphaFoldDB" id="A4FEC7"/>
<accession>A4FEC7</accession>
<dbReference type="EMBL" id="AM420293">
    <property type="protein sequence ID" value="CAM02402.1"/>
    <property type="molecule type" value="Genomic_DNA"/>
</dbReference>
<evidence type="ECO:0000313" key="1">
    <source>
        <dbReference type="EMBL" id="CAM02402.1"/>
    </source>
</evidence>
<dbReference type="RefSeq" id="WP_011873934.1">
    <property type="nucleotide sequence ID" value="NC_009142.1"/>
</dbReference>
<reference evidence="1 2" key="1">
    <citation type="journal article" date="2007" name="Nat. Biotechnol.">
        <title>Complete genome sequence of the erythromycin-producing bacterium Saccharopolyspora erythraea NRRL23338.</title>
        <authorList>
            <person name="Oliynyk M."/>
            <person name="Samborskyy M."/>
            <person name="Lester J.B."/>
            <person name="Mironenko T."/>
            <person name="Scott N."/>
            <person name="Dickens S."/>
            <person name="Haydock S.F."/>
            <person name="Leadlay P.F."/>
        </authorList>
    </citation>
    <scope>NUCLEOTIDE SEQUENCE [LARGE SCALE GENOMIC DNA]</scope>
    <source>
        <strain evidence="2">ATCC 11635 / DSM 40517 / JCM 4748 / NBRC 13426 / NCIMB 8594 / NRRL 2338</strain>
    </source>
</reference>
<dbReference type="Proteomes" id="UP000006728">
    <property type="component" value="Chromosome"/>
</dbReference>
<name>A4FEC7_SACEN</name>
<keyword evidence="2" id="KW-1185">Reference proteome</keyword>
<dbReference type="KEGG" id="sen:SACE_3124"/>
<sequence>MRTVKRIIIAGTIAAAGLAVAAGPAHAGFAVRGWDCVLSGGAPIKFEGGRLMCWGGHFDGHPVIKASWHH</sequence>
<protein>
    <submittedName>
        <fullName evidence="1">Uncharacterized protein</fullName>
    </submittedName>
</protein>